<name>A0A0L0WAH8_GOTPU</name>
<organism evidence="1 2">
    <name type="scientific">Gottschalkia purinilytica</name>
    <name type="common">Clostridium purinilyticum</name>
    <dbReference type="NCBI Taxonomy" id="1503"/>
    <lineage>
        <taxon>Bacteria</taxon>
        <taxon>Bacillati</taxon>
        <taxon>Bacillota</taxon>
        <taxon>Tissierellia</taxon>
        <taxon>Tissierellales</taxon>
        <taxon>Gottschalkiaceae</taxon>
        <taxon>Gottschalkia</taxon>
    </lineage>
</organism>
<dbReference type="RefSeq" id="WP_268760458.1">
    <property type="nucleotide sequence ID" value="NZ_LGSS01000006.1"/>
</dbReference>
<proteinExistence type="predicted"/>
<dbReference type="Proteomes" id="UP000037267">
    <property type="component" value="Unassembled WGS sequence"/>
</dbReference>
<evidence type="ECO:0000313" key="2">
    <source>
        <dbReference type="Proteomes" id="UP000037267"/>
    </source>
</evidence>
<dbReference type="AlphaFoldDB" id="A0A0L0WAH8"/>
<keyword evidence="2" id="KW-1185">Reference proteome</keyword>
<evidence type="ECO:0000313" key="1">
    <source>
        <dbReference type="EMBL" id="KNF08528.1"/>
    </source>
</evidence>
<gene>
    <name evidence="1" type="ORF">CLPU_6c00140</name>
</gene>
<sequence length="40" mass="4716">MDAEEDILYDTLYNIIKRIVTKEKEENKVSLEVSQDEKVS</sequence>
<accession>A0A0L0WAH8</accession>
<protein>
    <submittedName>
        <fullName evidence="1">Uncharacterized protein</fullName>
    </submittedName>
</protein>
<dbReference type="STRING" id="1503.CLPU_6c00140"/>
<reference evidence="2" key="1">
    <citation type="submission" date="2015-07" db="EMBL/GenBank/DDBJ databases">
        <title>Draft genome sequence of the purine-degrading Gottschalkia purinilyticum DSM 1384 (formerly Clostridium purinilyticum).</title>
        <authorList>
            <person name="Poehlein A."/>
            <person name="Schiel-Bengelsdorf B."/>
            <person name="Bengelsdorf F.R."/>
            <person name="Daniel R."/>
            <person name="Duerre P."/>
        </authorList>
    </citation>
    <scope>NUCLEOTIDE SEQUENCE [LARGE SCALE GENOMIC DNA]</scope>
    <source>
        <strain evidence="2">DSM 1384</strain>
    </source>
</reference>
<dbReference type="EMBL" id="LGSS01000006">
    <property type="protein sequence ID" value="KNF08528.1"/>
    <property type="molecule type" value="Genomic_DNA"/>
</dbReference>
<comment type="caution">
    <text evidence="1">The sequence shown here is derived from an EMBL/GenBank/DDBJ whole genome shotgun (WGS) entry which is preliminary data.</text>
</comment>